<name>U9UBL2_RHIID</name>
<dbReference type="Gene3D" id="1.25.40.10">
    <property type="entry name" value="Tetratricopeptide repeat domain"/>
    <property type="match status" value="1"/>
</dbReference>
<dbReference type="InterPro" id="IPR011990">
    <property type="entry name" value="TPR-like_helical_dom_sf"/>
</dbReference>
<organism evidence="1">
    <name type="scientific">Rhizophagus irregularis (strain DAOM 181602 / DAOM 197198 / MUCL 43194)</name>
    <name type="common">Arbuscular mycorrhizal fungus</name>
    <name type="synonym">Glomus intraradices</name>
    <dbReference type="NCBI Taxonomy" id="747089"/>
    <lineage>
        <taxon>Eukaryota</taxon>
        <taxon>Fungi</taxon>
        <taxon>Fungi incertae sedis</taxon>
        <taxon>Mucoromycota</taxon>
        <taxon>Glomeromycotina</taxon>
        <taxon>Glomeromycetes</taxon>
        <taxon>Glomerales</taxon>
        <taxon>Glomeraceae</taxon>
        <taxon>Rhizophagus</taxon>
    </lineage>
</organism>
<dbReference type="EMBL" id="KI279809">
    <property type="protein sequence ID" value="ESA17814.1"/>
    <property type="molecule type" value="Genomic_DNA"/>
</dbReference>
<dbReference type="SUPFAM" id="SSF81901">
    <property type="entry name" value="HCP-like"/>
    <property type="match status" value="1"/>
</dbReference>
<proteinExistence type="predicted"/>
<protein>
    <submittedName>
        <fullName evidence="1">Uncharacterized protein</fullName>
    </submittedName>
</protein>
<accession>U9UBL2</accession>
<sequence>MAMHNLGLLYIRGGDDKDYRKAFELCKRSAEEGYLKGITTLGYWNLELMLISKRQLN</sequence>
<dbReference type="HOGENOM" id="CLU_2997570_0_0_1"/>
<gene>
    <name evidence="1" type="ORF">GLOINDRAFT_321107</name>
</gene>
<reference evidence="1" key="1">
    <citation type="submission" date="2013-07" db="EMBL/GenBank/DDBJ databases">
        <title>The genome of an arbuscular mycorrhizal fungus provides insights into the evolution of the oldest plant symbiosis.</title>
        <authorList>
            <consortium name="DOE Joint Genome Institute"/>
            <person name="Tisserant E."/>
            <person name="Malbreil M."/>
            <person name="Kuo A."/>
            <person name="Kohler A."/>
            <person name="Symeonidi A."/>
            <person name="Balestrini R."/>
            <person name="Charron P."/>
            <person name="Duensing N."/>
            <person name="Frei-dit-Frey N."/>
            <person name="Gianinazzi-Pearson V."/>
            <person name="Gilbert B."/>
            <person name="Handa Y."/>
            <person name="Hijri M."/>
            <person name="Kaul R."/>
            <person name="Kawaguchi M."/>
            <person name="Krajinski F."/>
            <person name="Lammers P."/>
            <person name="Lapierre D."/>
            <person name="Masclaux F.G."/>
            <person name="Murat C."/>
            <person name="Morin E."/>
            <person name="Ndikumana S."/>
            <person name="Pagni M."/>
            <person name="Petitpierre D."/>
            <person name="Requena N."/>
            <person name="Rosikiewicz P."/>
            <person name="Riley R."/>
            <person name="Saito K."/>
            <person name="San Clemente H."/>
            <person name="Shapiro H."/>
            <person name="van Tuinen D."/>
            <person name="Becard G."/>
            <person name="Bonfante P."/>
            <person name="Paszkowski U."/>
            <person name="Shachar-Hill Y."/>
            <person name="Young J.P."/>
            <person name="Sanders I.R."/>
            <person name="Henrissat B."/>
            <person name="Rensing S.A."/>
            <person name="Grigoriev I.V."/>
            <person name="Corradi N."/>
            <person name="Roux C."/>
            <person name="Martin F."/>
        </authorList>
    </citation>
    <scope>NUCLEOTIDE SEQUENCE</scope>
    <source>
        <strain evidence="1">DAOM 197198</strain>
    </source>
</reference>
<dbReference type="AlphaFoldDB" id="U9UBL2"/>
<evidence type="ECO:0000313" key="1">
    <source>
        <dbReference type="EMBL" id="ESA17814.1"/>
    </source>
</evidence>